<feature type="signal peptide" evidence="1">
    <location>
        <begin position="1"/>
        <end position="28"/>
    </location>
</feature>
<keyword evidence="1" id="KW-0732">Signal</keyword>
<keyword evidence="3" id="KW-1185">Reference proteome</keyword>
<proteinExistence type="predicted"/>
<dbReference type="AlphaFoldDB" id="A0A927IMC8"/>
<dbReference type="EMBL" id="JACYFT010000002">
    <property type="protein sequence ID" value="MBD8051050.1"/>
    <property type="molecule type" value="Genomic_DNA"/>
</dbReference>
<dbReference type="PROSITE" id="PS51257">
    <property type="entry name" value="PROKAR_LIPOPROTEIN"/>
    <property type="match status" value="1"/>
</dbReference>
<evidence type="ECO:0008006" key="4">
    <source>
        <dbReference type="Google" id="ProtNLM"/>
    </source>
</evidence>
<dbReference type="Proteomes" id="UP000647424">
    <property type="component" value="Unassembled WGS sequence"/>
</dbReference>
<dbReference type="InterPro" id="IPR036514">
    <property type="entry name" value="SGNH_hydro_sf"/>
</dbReference>
<organism evidence="2 3">
    <name type="scientific">Limnohabitans radicicola</name>
    <dbReference type="NCBI Taxonomy" id="2771427"/>
    <lineage>
        <taxon>Bacteria</taxon>
        <taxon>Pseudomonadati</taxon>
        <taxon>Pseudomonadota</taxon>
        <taxon>Betaproteobacteria</taxon>
        <taxon>Burkholderiales</taxon>
        <taxon>Comamonadaceae</taxon>
        <taxon>Limnohabitans</taxon>
    </lineage>
</organism>
<protein>
    <recommendedName>
        <fullName evidence="4">SGNH/GDSL hydrolase family protein</fullName>
    </recommendedName>
</protein>
<comment type="caution">
    <text evidence="2">The sequence shown here is derived from an EMBL/GenBank/DDBJ whole genome shotgun (WGS) entry which is preliminary data.</text>
</comment>
<evidence type="ECO:0000313" key="3">
    <source>
        <dbReference type="Proteomes" id="UP000647424"/>
    </source>
</evidence>
<reference evidence="2" key="1">
    <citation type="submission" date="2020-09" db="EMBL/GenBank/DDBJ databases">
        <title>Genome seq and assembly of Limnohabitants sp.</title>
        <authorList>
            <person name="Chhetri G."/>
        </authorList>
    </citation>
    <scope>NUCLEOTIDE SEQUENCE</scope>
    <source>
        <strain evidence="2">JUR4</strain>
    </source>
</reference>
<evidence type="ECO:0000313" key="2">
    <source>
        <dbReference type="EMBL" id="MBD8051050.1"/>
    </source>
</evidence>
<gene>
    <name evidence="2" type="ORF">IC609_10870</name>
</gene>
<feature type="chain" id="PRO_5037710622" description="SGNH/GDSL hydrolase family protein" evidence="1">
    <location>
        <begin position="29"/>
        <end position="280"/>
    </location>
</feature>
<name>A0A927IMC8_9BURK</name>
<sequence>MHHITRPAVLLLLSLGLAACGTTAQAPAEPPAKQATAPGQIRSMLWVGNSFFYYNNSMHGHLGQLLMAQSDNGKRNARNVSATISGSGINWHDMEAYFKPGGVSSYSFVGDNEVRFNTFDKPFDAVMMMDCSQCPIHPKLQSVFHEFAKKHSDTVRKHGAEPVLFMSWAYSDKPEMTAPLAAEYTKVGKANNALVVPAGLAFANSVAKRADIPLIIGDKRHPTLQGTYLGACTVLASVYKVNPVGNKYTAGLPADVAAHLQAVAWETVQKYHAENGRGSL</sequence>
<accession>A0A927IMC8</accession>
<dbReference type="GO" id="GO:0016788">
    <property type="term" value="F:hydrolase activity, acting on ester bonds"/>
    <property type="evidence" value="ECO:0007669"/>
    <property type="project" value="UniProtKB-ARBA"/>
</dbReference>
<evidence type="ECO:0000256" key="1">
    <source>
        <dbReference type="SAM" id="SignalP"/>
    </source>
</evidence>
<dbReference type="Gene3D" id="3.40.50.1110">
    <property type="entry name" value="SGNH hydrolase"/>
    <property type="match status" value="1"/>
</dbReference>